<protein>
    <submittedName>
        <fullName evidence="4">J domain-containing protein</fullName>
    </submittedName>
</protein>
<sequence>MSSPTDFVAFYQQLGLGPDCSLTQLKNAYRRRVAELHPDRHPQRGADPGAAAQLQELTAAYHAALGFERRHGRLPGARLPADPGGGTAHSPRRPPDPSRRTGLRRVAVAALALAALVWLAWDGSGHDEPVAIAPPASAPVEERRFVPLPPPVEPGQTLPEQRIELGMEAAAVRVIEGRPVMETPERWDYGPSWIEFERGRVSDWYSSRLRPLKVAAARPAH</sequence>
<name>A0ABV9QRR4_9GAMM</name>
<dbReference type="PROSITE" id="PS50076">
    <property type="entry name" value="DNAJ_2"/>
    <property type="match status" value="1"/>
</dbReference>
<dbReference type="PRINTS" id="PR00625">
    <property type="entry name" value="JDOMAIN"/>
</dbReference>
<dbReference type="Pfam" id="PF00226">
    <property type="entry name" value="DnaJ"/>
    <property type="match status" value="1"/>
</dbReference>
<dbReference type="InterPro" id="IPR036869">
    <property type="entry name" value="J_dom_sf"/>
</dbReference>
<dbReference type="SUPFAM" id="SSF46565">
    <property type="entry name" value="Chaperone J-domain"/>
    <property type="match status" value="1"/>
</dbReference>
<proteinExistence type="predicted"/>
<organism evidence="4 5">
    <name type="scientific">Dokdonella ginsengisoli</name>
    <dbReference type="NCBI Taxonomy" id="363846"/>
    <lineage>
        <taxon>Bacteria</taxon>
        <taxon>Pseudomonadati</taxon>
        <taxon>Pseudomonadota</taxon>
        <taxon>Gammaproteobacteria</taxon>
        <taxon>Lysobacterales</taxon>
        <taxon>Rhodanobacteraceae</taxon>
        <taxon>Dokdonella</taxon>
    </lineage>
</organism>
<evidence type="ECO:0000313" key="5">
    <source>
        <dbReference type="Proteomes" id="UP001595886"/>
    </source>
</evidence>
<comment type="caution">
    <text evidence="4">The sequence shown here is derived from an EMBL/GenBank/DDBJ whole genome shotgun (WGS) entry which is preliminary data.</text>
</comment>
<dbReference type="SMART" id="SM00271">
    <property type="entry name" value="DnaJ"/>
    <property type="match status" value="1"/>
</dbReference>
<feature type="domain" description="J" evidence="3">
    <location>
        <begin position="9"/>
        <end position="85"/>
    </location>
</feature>
<gene>
    <name evidence="4" type="ORF">ACFO6Q_05205</name>
</gene>
<dbReference type="CDD" id="cd06257">
    <property type="entry name" value="DnaJ"/>
    <property type="match status" value="1"/>
</dbReference>
<feature type="region of interest" description="Disordered" evidence="2">
    <location>
        <begin position="73"/>
        <end position="101"/>
    </location>
</feature>
<evidence type="ECO:0000313" key="4">
    <source>
        <dbReference type="EMBL" id="MFC4819707.1"/>
    </source>
</evidence>
<keyword evidence="5" id="KW-1185">Reference proteome</keyword>
<evidence type="ECO:0000256" key="1">
    <source>
        <dbReference type="ARBA" id="ARBA00023186"/>
    </source>
</evidence>
<reference evidence="5" key="1">
    <citation type="journal article" date="2019" name="Int. J. Syst. Evol. Microbiol.">
        <title>The Global Catalogue of Microorganisms (GCM) 10K type strain sequencing project: providing services to taxonomists for standard genome sequencing and annotation.</title>
        <authorList>
            <consortium name="The Broad Institute Genomics Platform"/>
            <consortium name="The Broad Institute Genome Sequencing Center for Infectious Disease"/>
            <person name="Wu L."/>
            <person name="Ma J."/>
        </authorList>
    </citation>
    <scope>NUCLEOTIDE SEQUENCE [LARGE SCALE GENOMIC DNA]</scope>
    <source>
        <strain evidence="5">CCUG 30340</strain>
    </source>
</reference>
<dbReference type="InterPro" id="IPR001623">
    <property type="entry name" value="DnaJ_domain"/>
</dbReference>
<evidence type="ECO:0000256" key="2">
    <source>
        <dbReference type="SAM" id="MobiDB-lite"/>
    </source>
</evidence>
<dbReference type="Proteomes" id="UP001595886">
    <property type="component" value="Unassembled WGS sequence"/>
</dbReference>
<evidence type="ECO:0000259" key="3">
    <source>
        <dbReference type="PROSITE" id="PS50076"/>
    </source>
</evidence>
<accession>A0ABV9QRR4</accession>
<dbReference type="EMBL" id="JBHSHD010000005">
    <property type="protein sequence ID" value="MFC4819707.1"/>
    <property type="molecule type" value="Genomic_DNA"/>
</dbReference>
<keyword evidence="1" id="KW-0143">Chaperone</keyword>
<dbReference type="Gene3D" id="1.10.287.110">
    <property type="entry name" value="DnaJ domain"/>
    <property type="match status" value="1"/>
</dbReference>
<dbReference type="RefSeq" id="WP_380019502.1">
    <property type="nucleotide sequence ID" value="NZ_JBHSHD010000005.1"/>
</dbReference>